<protein>
    <submittedName>
        <fullName evidence="5">Dolichol-phosphate mannosyltransferase</fullName>
    </submittedName>
</protein>
<feature type="domain" description="Glycosyltransferase 2-like" evidence="4">
    <location>
        <begin position="8"/>
        <end position="174"/>
    </location>
</feature>
<dbReference type="EMBL" id="PYAU01000001">
    <property type="protein sequence ID" value="PSL38104.1"/>
    <property type="molecule type" value="Genomic_DNA"/>
</dbReference>
<organism evidence="5 6">
    <name type="scientific">Labedella gwakjiensis</name>
    <dbReference type="NCBI Taxonomy" id="390269"/>
    <lineage>
        <taxon>Bacteria</taxon>
        <taxon>Bacillati</taxon>
        <taxon>Actinomycetota</taxon>
        <taxon>Actinomycetes</taxon>
        <taxon>Micrococcales</taxon>
        <taxon>Microbacteriaceae</taxon>
        <taxon>Labedella</taxon>
    </lineage>
</organism>
<dbReference type="FunFam" id="3.90.550.10:FF:000122">
    <property type="entry name" value="Dolichol-phosphate mannosyltransferase subunit 1"/>
    <property type="match status" value="1"/>
</dbReference>
<dbReference type="Proteomes" id="UP000241203">
    <property type="component" value="Unassembled WGS sequence"/>
</dbReference>
<dbReference type="InterPro" id="IPR029044">
    <property type="entry name" value="Nucleotide-diphossugar_trans"/>
</dbReference>
<dbReference type="InterPro" id="IPR001173">
    <property type="entry name" value="Glyco_trans_2-like"/>
</dbReference>
<dbReference type="GO" id="GO:0004582">
    <property type="term" value="F:dolichyl-phosphate beta-D-mannosyltransferase activity"/>
    <property type="evidence" value="ECO:0007669"/>
    <property type="project" value="InterPro"/>
</dbReference>
<dbReference type="CDD" id="cd06442">
    <property type="entry name" value="DPM1_like"/>
    <property type="match status" value="1"/>
</dbReference>
<comment type="caution">
    <text evidence="5">The sequence shown here is derived from an EMBL/GenBank/DDBJ whole genome shotgun (WGS) entry which is preliminary data.</text>
</comment>
<name>A0A2P8GVW7_9MICO</name>
<reference evidence="5 6" key="1">
    <citation type="submission" date="2018-03" db="EMBL/GenBank/DDBJ databases">
        <title>Genomic Encyclopedia of Archaeal and Bacterial Type Strains, Phase II (KMG-II): from individual species to whole genera.</title>
        <authorList>
            <person name="Goeker M."/>
        </authorList>
    </citation>
    <scope>NUCLEOTIDE SEQUENCE [LARGE SCALE GENOMIC DNA]</scope>
    <source>
        <strain evidence="5 6">DSM 21548</strain>
    </source>
</reference>
<keyword evidence="2 5" id="KW-0328">Glycosyltransferase</keyword>
<dbReference type="Pfam" id="PF00535">
    <property type="entry name" value="Glycos_transf_2"/>
    <property type="match status" value="1"/>
</dbReference>
<dbReference type="InterPro" id="IPR039528">
    <property type="entry name" value="DPM1-like"/>
</dbReference>
<sequence>MTARRILVMIPTYQERENIDRVLDRLFTAVPYAHALVVDDGSPDGTGDLVADRAVGDARVHLLRRSHKAGLGPAYLAAMAWGLERDYDLLVELDADGSHPPEVLPAMISALDGPSRPGLVIGSRWVDGGSVVNWPKSREVLSRAGNGYARLALGIPVRDATAGFRVYRSELLRRLALSTVDSHGYCFQVDMTLRTLDAGAGVVEVPIEFREREFGESKMDRGIVVEAMRRVTRWGIERRILRRHRRA</sequence>
<dbReference type="AlphaFoldDB" id="A0A2P8GVW7"/>
<dbReference type="Gene3D" id="3.90.550.10">
    <property type="entry name" value="Spore Coat Polysaccharide Biosynthesis Protein SpsA, Chain A"/>
    <property type="match status" value="1"/>
</dbReference>
<keyword evidence="3 5" id="KW-0808">Transferase</keyword>
<dbReference type="GO" id="GO:0009247">
    <property type="term" value="P:glycolipid biosynthetic process"/>
    <property type="evidence" value="ECO:0007669"/>
    <property type="project" value="TreeGrafter"/>
</dbReference>
<dbReference type="PANTHER" id="PTHR43398:SF1">
    <property type="entry name" value="DOLICHOL-PHOSPHATE MANNOSYLTRANSFERASE SUBUNIT 1"/>
    <property type="match status" value="1"/>
</dbReference>
<evidence type="ECO:0000256" key="3">
    <source>
        <dbReference type="ARBA" id="ARBA00022679"/>
    </source>
</evidence>
<gene>
    <name evidence="5" type="ORF">CLV49_1716</name>
</gene>
<accession>A0A2P8GVW7</accession>
<dbReference type="RefSeq" id="WP_341810739.1">
    <property type="nucleotide sequence ID" value="NZ_PYAU01000001.1"/>
</dbReference>
<evidence type="ECO:0000313" key="5">
    <source>
        <dbReference type="EMBL" id="PSL38104.1"/>
    </source>
</evidence>
<comment type="similarity">
    <text evidence="1">Belongs to the glycosyltransferase 2 family.</text>
</comment>
<evidence type="ECO:0000256" key="1">
    <source>
        <dbReference type="ARBA" id="ARBA00006739"/>
    </source>
</evidence>
<evidence type="ECO:0000313" key="6">
    <source>
        <dbReference type="Proteomes" id="UP000241203"/>
    </source>
</evidence>
<dbReference type="SUPFAM" id="SSF53448">
    <property type="entry name" value="Nucleotide-diphospho-sugar transferases"/>
    <property type="match status" value="1"/>
</dbReference>
<evidence type="ECO:0000256" key="2">
    <source>
        <dbReference type="ARBA" id="ARBA00022676"/>
    </source>
</evidence>
<dbReference type="PANTHER" id="PTHR43398">
    <property type="entry name" value="DOLICHOL-PHOSPHATE MANNOSYLTRANSFERASE SUBUNIT 1"/>
    <property type="match status" value="1"/>
</dbReference>
<proteinExistence type="inferred from homology"/>
<dbReference type="GO" id="GO:0016020">
    <property type="term" value="C:membrane"/>
    <property type="evidence" value="ECO:0007669"/>
    <property type="project" value="GOC"/>
</dbReference>
<evidence type="ECO:0000259" key="4">
    <source>
        <dbReference type="Pfam" id="PF00535"/>
    </source>
</evidence>